<sequence length="62" mass="6943">MLSSFGQTDIHPLSEIATELSDMTAFVSQPITVNLFRVSEKVNSFDNVIFWLNLSELVPSLL</sequence>
<protein>
    <submittedName>
        <fullName evidence="1">Uncharacterized protein</fullName>
    </submittedName>
</protein>
<evidence type="ECO:0000313" key="2">
    <source>
        <dbReference type="Proteomes" id="UP000541444"/>
    </source>
</evidence>
<proteinExistence type="predicted"/>
<comment type="caution">
    <text evidence="1">The sequence shown here is derived from an EMBL/GenBank/DDBJ whole genome shotgun (WGS) entry which is preliminary data.</text>
</comment>
<dbReference type="AlphaFoldDB" id="A0A7J7P470"/>
<gene>
    <name evidence="1" type="ORF">GIB67_033779</name>
</gene>
<accession>A0A7J7P470</accession>
<name>A0A7J7P470_9MAGN</name>
<evidence type="ECO:0000313" key="1">
    <source>
        <dbReference type="EMBL" id="KAF6174247.1"/>
    </source>
</evidence>
<reference evidence="1 2" key="1">
    <citation type="journal article" date="2020" name="IScience">
        <title>Genome Sequencing of the Endangered Kingdonia uniflora (Circaeasteraceae, Ranunculales) Reveals Potential Mechanisms of Evolutionary Specialization.</title>
        <authorList>
            <person name="Sun Y."/>
            <person name="Deng T."/>
            <person name="Zhang A."/>
            <person name="Moore M.J."/>
            <person name="Landis J.B."/>
            <person name="Lin N."/>
            <person name="Zhang H."/>
            <person name="Zhang X."/>
            <person name="Huang J."/>
            <person name="Zhang X."/>
            <person name="Sun H."/>
            <person name="Wang H."/>
        </authorList>
    </citation>
    <scope>NUCLEOTIDE SEQUENCE [LARGE SCALE GENOMIC DNA]</scope>
    <source>
        <strain evidence="1">TB1705</strain>
        <tissue evidence="1">Leaf</tissue>
    </source>
</reference>
<organism evidence="1 2">
    <name type="scientific">Kingdonia uniflora</name>
    <dbReference type="NCBI Taxonomy" id="39325"/>
    <lineage>
        <taxon>Eukaryota</taxon>
        <taxon>Viridiplantae</taxon>
        <taxon>Streptophyta</taxon>
        <taxon>Embryophyta</taxon>
        <taxon>Tracheophyta</taxon>
        <taxon>Spermatophyta</taxon>
        <taxon>Magnoliopsida</taxon>
        <taxon>Ranunculales</taxon>
        <taxon>Circaeasteraceae</taxon>
        <taxon>Kingdonia</taxon>
    </lineage>
</organism>
<dbReference type="Proteomes" id="UP000541444">
    <property type="component" value="Unassembled WGS sequence"/>
</dbReference>
<keyword evidence="2" id="KW-1185">Reference proteome</keyword>
<dbReference type="EMBL" id="JACGCM010000287">
    <property type="protein sequence ID" value="KAF6174247.1"/>
    <property type="molecule type" value="Genomic_DNA"/>
</dbReference>